<dbReference type="EMBL" id="WTFF01000086">
    <property type="protein sequence ID" value="MBW5483067.1"/>
    <property type="molecule type" value="Genomic_DNA"/>
</dbReference>
<evidence type="ECO:0000313" key="3">
    <source>
        <dbReference type="Proteomes" id="UP000812013"/>
    </source>
</evidence>
<protein>
    <submittedName>
        <fullName evidence="2">Uncharacterized protein</fullName>
    </submittedName>
</protein>
<keyword evidence="1" id="KW-0472">Membrane</keyword>
<feature type="transmembrane region" description="Helical" evidence="1">
    <location>
        <begin position="130"/>
        <end position="155"/>
    </location>
</feature>
<sequence>MRLTAKAAALTVLPSCVWRLVIAVGIPVGWGAETDLHHSNFPGWFSFHLLGLSAFQECLGLLTLGLVQRWGEAVPHWVPRIGGGRIPPLVAVVPATLGALAVTWITVDGALSWHDIMAANPGGPTDGFGYWYFTLSYAPLLLWGPLLAIVTTGYWRRRRIHG</sequence>
<feature type="transmembrane region" description="Helical" evidence="1">
    <location>
        <begin position="88"/>
        <end position="107"/>
    </location>
</feature>
<feature type="transmembrane region" description="Helical" evidence="1">
    <location>
        <begin position="47"/>
        <end position="67"/>
    </location>
</feature>
<dbReference type="Proteomes" id="UP000812013">
    <property type="component" value="Unassembled WGS sequence"/>
</dbReference>
<comment type="caution">
    <text evidence="2">The sequence shown here is derived from an EMBL/GenBank/DDBJ whole genome shotgun (WGS) entry which is preliminary data.</text>
</comment>
<evidence type="ECO:0000256" key="1">
    <source>
        <dbReference type="SAM" id="Phobius"/>
    </source>
</evidence>
<gene>
    <name evidence="2" type="ORF">GPJ59_14530</name>
</gene>
<keyword evidence="1" id="KW-0812">Transmembrane</keyword>
<evidence type="ECO:0000313" key="2">
    <source>
        <dbReference type="EMBL" id="MBW5483067.1"/>
    </source>
</evidence>
<name>A0ABS6Z5R7_9ACTN</name>
<reference evidence="2 3" key="1">
    <citation type="submission" date="2019-12" db="EMBL/GenBank/DDBJ databases">
        <title>Genome sequence of Streptomyces bambusae.</title>
        <authorList>
            <person name="Bansal K."/>
            <person name="Choksket S."/>
            <person name="Korpole S."/>
            <person name="Patil P.B."/>
        </authorList>
    </citation>
    <scope>NUCLEOTIDE SEQUENCE [LARGE SCALE GENOMIC DNA]</scope>
    <source>
        <strain evidence="2 3">SK60</strain>
    </source>
</reference>
<accession>A0ABS6Z5R7</accession>
<organism evidence="2 3">
    <name type="scientific">Streptomyces bambusae</name>
    <dbReference type="NCBI Taxonomy" id="1550616"/>
    <lineage>
        <taxon>Bacteria</taxon>
        <taxon>Bacillati</taxon>
        <taxon>Actinomycetota</taxon>
        <taxon>Actinomycetes</taxon>
        <taxon>Kitasatosporales</taxon>
        <taxon>Streptomycetaceae</taxon>
        <taxon>Streptomyces</taxon>
    </lineage>
</organism>
<proteinExistence type="predicted"/>
<keyword evidence="3" id="KW-1185">Reference proteome</keyword>
<keyword evidence="1" id="KW-1133">Transmembrane helix</keyword>